<feature type="compositionally biased region" description="Basic and acidic residues" evidence="1">
    <location>
        <begin position="1"/>
        <end position="36"/>
    </location>
</feature>
<protein>
    <submittedName>
        <fullName evidence="2">Uncharacterized protein</fullName>
    </submittedName>
</protein>
<dbReference type="EMBL" id="PGOL01000465">
    <property type="protein sequence ID" value="PKI70256.1"/>
    <property type="molecule type" value="Genomic_DNA"/>
</dbReference>
<organism evidence="2 3">
    <name type="scientific">Punica granatum</name>
    <name type="common">Pomegranate</name>
    <dbReference type="NCBI Taxonomy" id="22663"/>
    <lineage>
        <taxon>Eukaryota</taxon>
        <taxon>Viridiplantae</taxon>
        <taxon>Streptophyta</taxon>
        <taxon>Embryophyta</taxon>
        <taxon>Tracheophyta</taxon>
        <taxon>Spermatophyta</taxon>
        <taxon>Magnoliopsida</taxon>
        <taxon>eudicotyledons</taxon>
        <taxon>Gunneridae</taxon>
        <taxon>Pentapetalae</taxon>
        <taxon>rosids</taxon>
        <taxon>malvids</taxon>
        <taxon>Myrtales</taxon>
        <taxon>Lythraceae</taxon>
        <taxon>Punica</taxon>
    </lineage>
</organism>
<sequence length="94" mass="10533">LDSKMNPFEERGNDEDRGHDNEADAHELGSQIRDEGADAQDLEACMFQEFGNVFPEKLPKGLPPIRGIEHQIDFVPGVAIPNWPAYQSNPEETN</sequence>
<dbReference type="Proteomes" id="UP000233551">
    <property type="component" value="Unassembled WGS sequence"/>
</dbReference>
<proteinExistence type="predicted"/>
<evidence type="ECO:0000256" key="1">
    <source>
        <dbReference type="SAM" id="MobiDB-lite"/>
    </source>
</evidence>
<gene>
    <name evidence="2" type="ORF">CRG98_009333</name>
</gene>
<accession>A0A2I0KR20</accession>
<name>A0A2I0KR20_PUNGR</name>
<comment type="caution">
    <text evidence="2">The sequence shown here is derived from an EMBL/GenBank/DDBJ whole genome shotgun (WGS) entry which is preliminary data.</text>
</comment>
<evidence type="ECO:0000313" key="3">
    <source>
        <dbReference type="Proteomes" id="UP000233551"/>
    </source>
</evidence>
<keyword evidence="3" id="KW-1185">Reference proteome</keyword>
<dbReference type="PANTHER" id="PTHR35046">
    <property type="entry name" value="ZINC KNUCKLE (CCHC-TYPE) FAMILY PROTEIN"/>
    <property type="match status" value="1"/>
</dbReference>
<reference evidence="2 3" key="1">
    <citation type="submission" date="2017-11" db="EMBL/GenBank/DDBJ databases">
        <title>De-novo sequencing of pomegranate (Punica granatum L.) genome.</title>
        <authorList>
            <person name="Akparov Z."/>
            <person name="Amiraslanov A."/>
            <person name="Hajiyeva S."/>
            <person name="Abbasov M."/>
            <person name="Kaur K."/>
            <person name="Hamwieh A."/>
            <person name="Solovyev V."/>
            <person name="Salamov A."/>
            <person name="Braich B."/>
            <person name="Kosarev P."/>
            <person name="Mahmoud A."/>
            <person name="Hajiyev E."/>
            <person name="Babayeva S."/>
            <person name="Izzatullayeva V."/>
            <person name="Mammadov A."/>
            <person name="Mammadov A."/>
            <person name="Sharifova S."/>
            <person name="Ojaghi J."/>
            <person name="Eynullazada K."/>
            <person name="Bayramov B."/>
            <person name="Abdulazimova A."/>
            <person name="Shahmuradov I."/>
        </authorList>
    </citation>
    <scope>NUCLEOTIDE SEQUENCE [LARGE SCALE GENOMIC DNA]</scope>
    <source>
        <strain evidence="3">cv. AG2017</strain>
        <tissue evidence="2">Leaf</tissue>
    </source>
</reference>
<dbReference type="AlphaFoldDB" id="A0A2I0KR20"/>
<feature type="region of interest" description="Disordered" evidence="1">
    <location>
        <begin position="1"/>
        <end position="39"/>
    </location>
</feature>
<evidence type="ECO:0000313" key="2">
    <source>
        <dbReference type="EMBL" id="PKI70256.1"/>
    </source>
</evidence>
<dbReference type="PANTHER" id="PTHR35046:SF9">
    <property type="entry name" value="RNA-DIRECTED DNA POLYMERASE"/>
    <property type="match status" value="1"/>
</dbReference>
<feature type="non-terminal residue" evidence="2">
    <location>
        <position position="1"/>
    </location>
</feature>